<dbReference type="Pfam" id="PF00400">
    <property type="entry name" value="WD40"/>
    <property type="match status" value="1"/>
</dbReference>
<dbReference type="PROSITE" id="PS50082">
    <property type="entry name" value="WD_REPEATS_2"/>
    <property type="match status" value="2"/>
</dbReference>
<feature type="repeat" description="WD" evidence="1">
    <location>
        <begin position="370"/>
        <end position="401"/>
    </location>
</feature>
<evidence type="ECO:0000313" key="3">
    <source>
        <dbReference type="Proteomes" id="UP000683925"/>
    </source>
</evidence>
<reference evidence="2" key="1">
    <citation type="submission" date="2021-01" db="EMBL/GenBank/DDBJ databases">
        <authorList>
            <consortium name="Genoscope - CEA"/>
            <person name="William W."/>
        </authorList>
    </citation>
    <scope>NUCLEOTIDE SEQUENCE</scope>
</reference>
<name>A0A8S1V1T3_PAROT</name>
<dbReference type="EMBL" id="CAJJDP010000055">
    <property type="protein sequence ID" value="CAD8170477.1"/>
    <property type="molecule type" value="Genomic_DNA"/>
</dbReference>
<comment type="caution">
    <text evidence="2">The sequence shown here is derived from an EMBL/GenBank/DDBJ whole genome shotgun (WGS) entry which is preliminary data.</text>
</comment>
<evidence type="ECO:0000313" key="2">
    <source>
        <dbReference type="EMBL" id="CAD8170477.1"/>
    </source>
</evidence>
<dbReference type="OMA" id="CYAIGFN"/>
<dbReference type="AlphaFoldDB" id="A0A8S1V1T3"/>
<protein>
    <submittedName>
        <fullName evidence="2">Uncharacterized protein</fullName>
    </submittedName>
</protein>
<evidence type="ECO:0000256" key="1">
    <source>
        <dbReference type="PROSITE-ProRule" id="PRU00221"/>
    </source>
</evidence>
<keyword evidence="3" id="KW-1185">Reference proteome</keyword>
<dbReference type="SMART" id="SM00320">
    <property type="entry name" value="WD40"/>
    <property type="match status" value="4"/>
</dbReference>
<dbReference type="PANTHER" id="PTHR19920">
    <property type="entry name" value="WD40 PROTEIN CIAO1"/>
    <property type="match status" value="1"/>
</dbReference>
<dbReference type="Proteomes" id="UP000683925">
    <property type="component" value="Unassembled WGS sequence"/>
</dbReference>
<dbReference type="GO" id="GO:0097361">
    <property type="term" value="C:cytosolic [4Fe-4S] assembly targeting complex"/>
    <property type="evidence" value="ECO:0007669"/>
    <property type="project" value="TreeGrafter"/>
</dbReference>
<dbReference type="OrthoDB" id="71437at2759"/>
<dbReference type="PANTHER" id="PTHR19920:SF0">
    <property type="entry name" value="CYTOSOLIC IRON-SULFUR PROTEIN ASSEMBLY PROTEIN CIAO1-RELATED"/>
    <property type="match status" value="1"/>
</dbReference>
<organism evidence="2 3">
    <name type="scientific">Paramecium octaurelia</name>
    <dbReference type="NCBI Taxonomy" id="43137"/>
    <lineage>
        <taxon>Eukaryota</taxon>
        <taxon>Sar</taxon>
        <taxon>Alveolata</taxon>
        <taxon>Ciliophora</taxon>
        <taxon>Intramacronucleata</taxon>
        <taxon>Oligohymenophorea</taxon>
        <taxon>Peniculida</taxon>
        <taxon>Parameciidae</taxon>
        <taxon>Paramecium</taxon>
    </lineage>
</organism>
<dbReference type="GO" id="GO:0016226">
    <property type="term" value="P:iron-sulfur cluster assembly"/>
    <property type="evidence" value="ECO:0007669"/>
    <property type="project" value="TreeGrafter"/>
</dbReference>
<proteinExistence type="predicted"/>
<dbReference type="InterPro" id="IPR001680">
    <property type="entry name" value="WD40_rpt"/>
</dbReference>
<gene>
    <name evidence="2" type="ORF">POCTA_138.1.T0550198</name>
</gene>
<dbReference type="PROSITE" id="PS50294">
    <property type="entry name" value="WD_REPEATS_REGION"/>
    <property type="match status" value="1"/>
</dbReference>
<sequence length="546" mass="64135">MKFQGCQMIENVQEITCREQHSDKHSLFVMLDSQLKNEQRLQCDKCLLTKRGELNAITVEDAKLRIEKLLNSHLSKLERLILNKYTHLNEISNTLKGIQGELEIQIQDFQDRINKWKMHLQQFLDENCKFSLIKELENLDKEENEWVLEKLSHSQNLINVIDHQYSINLKLIVHEMQRQVQKIVFAEEQLYRLIQNENKNQIIQKPNEQKIHQQHLPQSNQKQLQVLNFSVKEIKQIEQCYAIGFNNNDSIMAAGFNHCIKIWKIINGQFFDQQIILKGKSEVDVAVCILFSRRVNLFVYGSYDHRIGIWNEISDSVWNSYNSAKNMSHSGLITCVCLNQNEDCLISGSQDKSIIIWKINGTSIEFDQQLNKHTNTVVGININSTGNEFVSMSKNQSIIIWGKLKTMWVSTQVIDQQDVDFGQIITYLSDDKLILYQHFQRIIYTRDRFGHPFSYQQKQTLDLYKNVEQNRQFLFPTIYDIKNNLIVQKYNGNVYFLVVDQDFKLINVSMQKINKNNTFYGKLTNNGRCLVIWNQGAFKIYSLTNN</sequence>
<keyword evidence="1" id="KW-0853">WD repeat</keyword>
<accession>A0A8S1V1T3</accession>
<feature type="repeat" description="WD" evidence="1">
    <location>
        <begin position="326"/>
        <end position="360"/>
    </location>
</feature>